<dbReference type="SUPFAM" id="SSF51735">
    <property type="entry name" value="NAD(P)-binding Rossmann-fold domains"/>
    <property type="match status" value="1"/>
</dbReference>
<feature type="domain" description="NAD(P)-binding" evidence="1">
    <location>
        <begin position="7"/>
        <end position="160"/>
    </location>
</feature>
<dbReference type="Gene3D" id="3.40.50.720">
    <property type="entry name" value="NAD(P)-binding Rossmann-like Domain"/>
    <property type="match status" value="1"/>
</dbReference>
<dbReference type="InterPro" id="IPR016040">
    <property type="entry name" value="NAD(P)-bd_dom"/>
</dbReference>
<dbReference type="CDD" id="cd05269">
    <property type="entry name" value="TMR_SDR_a"/>
    <property type="match status" value="1"/>
</dbReference>
<dbReference type="AlphaFoldDB" id="A0A0P4R7Z9"/>
<dbReference type="InterPro" id="IPR036291">
    <property type="entry name" value="NAD(P)-bd_dom_sf"/>
</dbReference>
<dbReference type="Proteomes" id="UP000048965">
    <property type="component" value="Unassembled WGS sequence"/>
</dbReference>
<evidence type="ECO:0000259" key="1">
    <source>
        <dbReference type="Pfam" id="PF13460"/>
    </source>
</evidence>
<dbReference type="PANTHER" id="PTHR47129:SF1">
    <property type="entry name" value="NMRA-LIKE DOMAIN-CONTAINING PROTEIN"/>
    <property type="match status" value="1"/>
</dbReference>
<dbReference type="RefSeq" id="WP_042155778.1">
    <property type="nucleotide sequence ID" value="NZ_BBNO01000005.1"/>
</dbReference>
<gene>
    <name evidence="2" type="ORF">TPA0598_05_00980</name>
</gene>
<evidence type="ECO:0000313" key="2">
    <source>
        <dbReference type="EMBL" id="GAO09377.1"/>
    </source>
</evidence>
<organism evidence="2 3">
    <name type="scientific">Streptomyces lydicamycinicus</name>
    <dbReference type="NCBI Taxonomy" id="1546107"/>
    <lineage>
        <taxon>Bacteria</taxon>
        <taxon>Bacillati</taxon>
        <taxon>Actinomycetota</taxon>
        <taxon>Actinomycetes</taxon>
        <taxon>Kitasatosporales</taxon>
        <taxon>Streptomycetaceae</taxon>
        <taxon>Streptomyces</taxon>
    </lineage>
</organism>
<proteinExistence type="predicted"/>
<name>A0A0P4R7Z9_9ACTN</name>
<reference evidence="2 3" key="2">
    <citation type="journal article" date="2015" name="Stand. Genomic Sci.">
        <title>Draft genome sequence of marine-derived Streptomyces sp. TP-A0598, a producer of anti-MRSA antibiotic lydicamycins.</title>
        <authorList>
            <person name="Komaki H."/>
            <person name="Ichikawa N."/>
            <person name="Hosoyama A."/>
            <person name="Fujita N."/>
            <person name="Igarashi Y."/>
        </authorList>
    </citation>
    <scope>NUCLEOTIDE SEQUENCE [LARGE SCALE GENOMIC DNA]</scope>
    <source>
        <strain evidence="2 3">NBRC 110027</strain>
    </source>
</reference>
<dbReference type="Pfam" id="PF13460">
    <property type="entry name" value="NAD_binding_10"/>
    <property type="match status" value="1"/>
</dbReference>
<accession>A0A0P4R7Z9</accession>
<evidence type="ECO:0000313" key="3">
    <source>
        <dbReference type="Proteomes" id="UP000048965"/>
    </source>
</evidence>
<sequence length="294" mass="30556">MSYVVTGATGALGRLVIEELLRRTTPGEIVALARDRTKAAGLAARGVEIKTADYSRPETLQGAFAAGDRVLFISGNEAGQRLTQHRTVIDAAREAGVGLLAYTSVLGGPTATFAIAEEHLATEQALLASGVPYCLLRNGWYHENYTGALATTLRTGAVVGSADGGRVATAARRDYAEAAAVVLTGSGHENTVYELSGDTAWTMAEYAAEVSRQTGRRIAYRDLPPEQYAALLVEAGVPALGARLIADADTGIARGELSATPGELSRLIGRPTTPIAEAIAEALKGLEGPNGLPA</sequence>
<protein>
    <submittedName>
        <fullName evidence="2">Putative oxidoreductase</fullName>
    </submittedName>
</protein>
<dbReference type="InterPro" id="IPR052718">
    <property type="entry name" value="NmrA-type_oxidoreductase"/>
</dbReference>
<dbReference type="Gene3D" id="3.90.25.10">
    <property type="entry name" value="UDP-galactose 4-epimerase, domain 1"/>
    <property type="match status" value="1"/>
</dbReference>
<keyword evidence="3" id="KW-1185">Reference proteome</keyword>
<dbReference type="OrthoDB" id="5510591at2"/>
<dbReference type="PANTHER" id="PTHR47129">
    <property type="entry name" value="QUINONE OXIDOREDUCTASE 2"/>
    <property type="match status" value="1"/>
</dbReference>
<comment type="caution">
    <text evidence="2">The sequence shown here is derived from an EMBL/GenBank/DDBJ whole genome shotgun (WGS) entry which is preliminary data.</text>
</comment>
<reference evidence="3" key="1">
    <citation type="submission" date="2014-09" db="EMBL/GenBank/DDBJ databases">
        <title>Whole genome shotgun sequence of Streptomyces sp. NBRC 110027.</title>
        <authorList>
            <person name="Komaki H."/>
            <person name="Ichikawa N."/>
            <person name="Katano-Makiyama Y."/>
            <person name="Hosoyama A."/>
            <person name="Hashimoto M."/>
            <person name="Uohara A."/>
            <person name="Kitahashi Y."/>
            <person name="Ohji S."/>
            <person name="Kimura A."/>
            <person name="Yamazoe A."/>
            <person name="Igarashi Y."/>
            <person name="Fujita N."/>
        </authorList>
    </citation>
    <scope>NUCLEOTIDE SEQUENCE [LARGE SCALE GENOMIC DNA]</scope>
    <source>
        <strain evidence="3">NBRC 110027</strain>
    </source>
</reference>
<dbReference type="EMBL" id="BBNO01000005">
    <property type="protein sequence ID" value="GAO09377.1"/>
    <property type="molecule type" value="Genomic_DNA"/>
</dbReference>